<gene>
    <name evidence="2" type="ORF">GOODEAATRI_024298</name>
</gene>
<protein>
    <recommendedName>
        <fullName evidence="4">DNA-binding protein PTAC3</fullName>
    </recommendedName>
</protein>
<sequence length="59" mass="6264">DVAVVELNESGSESDDDEETSESEGESDSEPSVTEGNLRLPGDTGKKKANIQVLQQQGE</sequence>
<keyword evidence="3" id="KW-1185">Reference proteome</keyword>
<organism evidence="2 3">
    <name type="scientific">Goodea atripinnis</name>
    <dbReference type="NCBI Taxonomy" id="208336"/>
    <lineage>
        <taxon>Eukaryota</taxon>
        <taxon>Metazoa</taxon>
        <taxon>Chordata</taxon>
        <taxon>Craniata</taxon>
        <taxon>Vertebrata</taxon>
        <taxon>Euteleostomi</taxon>
        <taxon>Actinopterygii</taxon>
        <taxon>Neopterygii</taxon>
        <taxon>Teleostei</taxon>
        <taxon>Neoteleostei</taxon>
        <taxon>Acanthomorphata</taxon>
        <taxon>Ovalentaria</taxon>
        <taxon>Atherinomorphae</taxon>
        <taxon>Cyprinodontiformes</taxon>
        <taxon>Goodeidae</taxon>
        <taxon>Goodea</taxon>
    </lineage>
</organism>
<reference evidence="2 3" key="1">
    <citation type="submission" date="2021-06" db="EMBL/GenBank/DDBJ databases">
        <authorList>
            <person name="Palmer J.M."/>
        </authorList>
    </citation>
    <scope>NUCLEOTIDE SEQUENCE [LARGE SCALE GENOMIC DNA]</scope>
    <source>
        <strain evidence="2 3">GA_2019</strain>
        <tissue evidence="2">Muscle</tissue>
    </source>
</reference>
<accession>A0ABV0Q0T6</accession>
<dbReference type="EMBL" id="JAHRIO010092659">
    <property type="protein sequence ID" value="MEQ2189339.1"/>
    <property type="molecule type" value="Genomic_DNA"/>
</dbReference>
<evidence type="ECO:0000313" key="2">
    <source>
        <dbReference type="EMBL" id="MEQ2189339.1"/>
    </source>
</evidence>
<feature type="compositionally biased region" description="Acidic residues" evidence="1">
    <location>
        <begin position="12"/>
        <end position="29"/>
    </location>
</feature>
<feature type="non-terminal residue" evidence="2">
    <location>
        <position position="1"/>
    </location>
</feature>
<proteinExistence type="predicted"/>
<evidence type="ECO:0000256" key="1">
    <source>
        <dbReference type="SAM" id="MobiDB-lite"/>
    </source>
</evidence>
<evidence type="ECO:0000313" key="3">
    <source>
        <dbReference type="Proteomes" id="UP001476798"/>
    </source>
</evidence>
<feature type="region of interest" description="Disordered" evidence="1">
    <location>
        <begin position="1"/>
        <end position="59"/>
    </location>
</feature>
<name>A0ABV0Q0T6_9TELE</name>
<evidence type="ECO:0008006" key="4">
    <source>
        <dbReference type="Google" id="ProtNLM"/>
    </source>
</evidence>
<comment type="caution">
    <text evidence="2">The sequence shown here is derived from an EMBL/GenBank/DDBJ whole genome shotgun (WGS) entry which is preliminary data.</text>
</comment>
<dbReference type="Proteomes" id="UP001476798">
    <property type="component" value="Unassembled WGS sequence"/>
</dbReference>